<comment type="caution">
    <text evidence="1">The sequence shown here is derived from an EMBL/GenBank/DDBJ whole genome shotgun (WGS) entry which is preliminary data.</text>
</comment>
<protein>
    <submittedName>
        <fullName evidence="1">Uncharacterized protein</fullName>
    </submittedName>
</protein>
<keyword evidence="2" id="KW-1185">Reference proteome</keyword>
<dbReference type="Proteomes" id="UP001501699">
    <property type="component" value="Unassembled WGS sequence"/>
</dbReference>
<accession>A0ABP8VND2</accession>
<organism evidence="1 2">
    <name type="scientific">Bartonella pachyuromydis</name>
    <dbReference type="NCBI Taxonomy" id="931097"/>
    <lineage>
        <taxon>Bacteria</taxon>
        <taxon>Pseudomonadati</taxon>
        <taxon>Pseudomonadota</taxon>
        <taxon>Alphaproteobacteria</taxon>
        <taxon>Hyphomicrobiales</taxon>
        <taxon>Bartonellaceae</taxon>
        <taxon>Bartonella</taxon>
    </lineage>
</organism>
<name>A0ABP8VND2_9HYPH</name>
<gene>
    <name evidence="1" type="ORF">GCM10023262_16070</name>
</gene>
<proteinExistence type="predicted"/>
<evidence type="ECO:0000313" key="1">
    <source>
        <dbReference type="EMBL" id="GAA4667518.1"/>
    </source>
</evidence>
<evidence type="ECO:0000313" key="2">
    <source>
        <dbReference type="Proteomes" id="UP001501699"/>
    </source>
</evidence>
<sequence>MTNISKNTSVISIANKTVSANKQEPTKKYEFINEGEYIDGHFLTRIRALRDFGDVKKGDLGGILKVKIISLMRVIAGCIIKPVSFKMHASSEMQK</sequence>
<reference evidence="2" key="1">
    <citation type="journal article" date="2019" name="Int. J. Syst. Evol. Microbiol.">
        <title>The Global Catalogue of Microorganisms (GCM) 10K type strain sequencing project: providing services to taxonomists for standard genome sequencing and annotation.</title>
        <authorList>
            <consortium name="The Broad Institute Genomics Platform"/>
            <consortium name="The Broad Institute Genome Sequencing Center for Infectious Disease"/>
            <person name="Wu L."/>
            <person name="Ma J."/>
        </authorList>
    </citation>
    <scope>NUCLEOTIDE SEQUENCE [LARGE SCALE GENOMIC DNA]</scope>
    <source>
        <strain evidence="2">JCM 17714</strain>
    </source>
</reference>
<dbReference type="EMBL" id="BAABJA010000022">
    <property type="protein sequence ID" value="GAA4667518.1"/>
    <property type="molecule type" value="Genomic_DNA"/>
</dbReference>